<dbReference type="VEuPathDB" id="ToxoDB:BESB_037200"/>
<feature type="region of interest" description="Disordered" evidence="1">
    <location>
        <begin position="200"/>
        <end position="229"/>
    </location>
</feature>
<comment type="caution">
    <text evidence="2">The sequence shown here is derived from an EMBL/GenBank/DDBJ whole genome shotgun (WGS) entry which is preliminary data.</text>
</comment>
<dbReference type="OrthoDB" id="329101at2759"/>
<dbReference type="GeneID" id="40308701"/>
<organism evidence="2 3">
    <name type="scientific">Besnoitia besnoiti</name>
    <name type="common">Apicomplexan protozoan</name>
    <dbReference type="NCBI Taxonomy" id="94643"/>
    <lineage>
        <taxon>Eukaryota</taxon>
        <taxon>Sar</taxon>
        <taxon>Alveolata</taxon>
        <taxon>Apicomplexa</taxon>
        <taxon>Conoidasida</taxon>
        <taxon>Coccidia</taxon>
        <taxon>Eucoccidiorida</taxon>
        <taxon>Eimeriorina</taxon>
        <taxon>Sarcocystidae</taxon>
        <taxon>Besnoitia</taxon>
    </lineage>
</organism>
<sequence length="235" mass="24964">MAAAVQYPTPYPAYTEQYVDGTTSANVYGAVQPQTMACWAGAAAAGNTPLFTPPIYPSMEQVYKAQQSAGFEQMNTMQNGGLDGAVQSGVPSTSASYASLPACSPEQNTFLPPVHHQVGTADAYTMNTIKGNSLMTPNTNVVGGPDASMQTFQHHFGQELSFYQGIEGSAMPQGFHAALAAQNQMTLPASFAQEPVRKAVKKALPPPPPAPQMETPPPQPPAPKVQMKKRRLFCC</sequence>
<reference evidence="2 3" key="1">
    <citation type="submission" date="2017-09" db="EMBL/GenBank/DDBJ databases">
        <title>Genome sequencing of Besnoitia besnoiti strain Bb-Ger1.</title>
        <authorList>
            <person name="Schares G."/>
            <person name="Venepally P."/>
            <person name="Lorenzi H.A."/>
        </authorList>
    </citation>
    <scope>NUCLEOTIDE SEQUENCE [LARGE SCALE GENOMIC DNA]</scope>
    <source>
        <strain evidence="2 3">Bb-Ger1</strain>
    </source>
</reference>
<proteinExistence type="predicted"/>
<dbReference type="KEGG" id="bbes:BESB_037200"/>
<protein>
    <submittedName>
        <fullName evidence="2">Uncharacterized protein</fullName>
    </submittedName>
</protein>
<evidence type="ECO:0000256" key="1">
    <source>
        <dbReference type="SAM" id="MobiDB-lite"/>
    </source>
</evidence>
<gene>
    <name evidence="2" type="ORF">BESB_037200</name>
</gene>
<dbReference type="AlphaFoldDB" id="A0A2A9MNK3"/>
<dbReference type="EMBL" id="NWUJ01000002">
    <property type="protein sequence ID" value="PFH37262.1"/>
    <property type="molecule type" value="Genomic_DNA"/>
</dbReference>
<name>A0A2A9MNK3_BESBE</name>
<dbReference type="Proteomes" id="UP000224006">
    <property type="component" value="Chromosome II"/>
</dbReference>
<dbReference type="RefSeq" id="XP_029221271.1">
    <property type="nucleotide sequence ID" value="XM_029362306.1"/>
</dbReference>
<accession>A0A2A9MNK3</accession>
<feature type="compositionally biased region" description="Pro residues" evidence="1">
    <location>
        <begin position="204"/>
        <end position="223"/>
    </location>
</feature>
<keyword evidence="3" id="KW-1185">Reference proteome</keyword>
<evidence type="ECO:0000313" key="3">
    <source>
        <dbReference type="Proteomes" id="UP000224006"/>
    </source>
</evidence>
<evidence type="ECO:0000313" key="2">
    <source>
        <dbReference type="EMBL" id="PFH37262.1"/>
    </source>
</evidence>